<keyword evidence="2" id="KW-1185">Reference proteome</keyword>
<evidence type="ECO:0000313" key="2">
    <source>
        <dbReference type="Proteomes" id="UP000320672"/>
    </source>
</evidence>
<gene>
    <name evidence="1" type="ORF">FF011L_52990</name>
</gene>
<name>A0A517MNM3_9BACT</name>
<dbReference type="AlphaFoldDB" id="A0A517MNM3"/>
<dbReference type="Proteomes" id="UP000320672">
    <property type="component" value="Chromosome"/>
</dbReference>
<dbReference type="KEGG" id="rml:FF011L_52990"/>
<evidence type="ECO:0000313" key="1">
    <source>
        <dbReference type="EMBL" id="QDS96488.1"/>
    </source>
</evidence>
<proteinExistence type="predicted"/>
<reference evidence="1 2" key="1">
    <citation type="submission" date="2019-02" db="EMBL/GenBank/DDBJ databases">
        <title>Deep-cultivation of Planctomycetes and their phenomic and genomic characterization uncovers novel biology.</title>
        <authorList>
            <person name="Wiegand S."/>
            <person name="Jogler M."/>
            <person name="Boedeker C."/>
            <person name="Pinto D."/>
            <person name="Vollmers J."/>
            <person name="Rivas-Marin E."/>
            <person name="Kohn T."/>
            <person name="Peeters S.H."/>
            <person name="Heuer A."/>
            <person name="Rast P."/>
            <person name="Oberbeckmann S."/>
            <person name="Bunk B."/>
            <person name="Jeske O."/>
            <person name="Meyerdierks A."/>
            <person name="Storesund J.E."/>
            <person name="Kallscheuer N."/>
            <person name="Luecker S."/>
            <person name="Lage O.M."/>
            <person name="Pohl T."/>
            <person name="Merkel B.J."/>
            <person name="Hornburger P."/>
            <person name="Mueller R.-W."/>
            <person name="Bruemmer F."/>
            <person name="Labrenz M."/>
            <person name="Spormann A.M."/>
            <person name="Op den Camp H."/>
            <person name="Overmann J."/>
            <person name="Amann R."/>
            <person name="Jetten M.S.M."/>
            <person name="Mascher T."/>
            <person name="Medema M.H."/>
            <person name="Devos D.P."/>
            <person name="Kaster A.-K."/>
            <person name="Ovreas L."/>
            <person name="Rohde M."/>
            <person name="Galperin M.Y."/>
            <person name="Jogler C."/>
        </authorList>
    </citation>
    <scope>NUCLEOTIDE SEQUENCE [LARGE SCALE GENOMIC DNA]</scope>
    <source>
        <strain evidence="1 2">FF011L</strain>
    </source>
</reference>
<organism evidence="1 2">
    <name type="scientific">Roseimaritima multifibrata</name>
    <dbReference type="NCBI Taxonomy" id="1930274"/>
    <lineage>
        <taxon>Bacteria</taxon>
        <taxon>Pseudomonadati</taxon>
        <taxon>Planctomycetota</taxon>
        <taxon>Planctomycetia</taxon>
        <taxon>Pirellulales</taxon>
        <taxon>Pirellulaceae</taxon>
        <taxon>Roseimaritima</taxon>
    </lineage>
</organism>
<sequence length="145" mass="15334">MMSHRFISFLLLATYGLPAGLGPFWHSHNHANGGCCSDHGEVTHCVVPDTVATEGTHACSDAHHHGASASEVGESSDASSLGVRQDVRSTDVCLICSFYSQAVLPPVLEESQVFQGFSHAVALAYLSYSPMPHSAFQARGPPLGL</sequence>
<dbReference type="EMBL" id="CP036262">
    <property type="protein sequence ID" value="QDS96488.1"/>
    <property type="molecule type" value="Genomic_DNA"/>
</dbReference>
<accession>A0A517MNM3</accession>
<protein>
    <submittedName>
        <fullName evidence="1">Uncharacterized protein</fullName>
    </submittedName>
</protein>